<feature type="compositionally biased region" description="Low complexity" evidence="5">
    <location>
        <begin position="486"/>
        <end position="501"/>
    </location>
</feature>
<evidence type="ECO:0000256" key="5">
    <source>
        <dbReference type="SAM" id="MobiDB-lite"/>
    </source>
</evidence>
<organism evidence="8 9">
    <name type="scientific">Circinella minor</name>
    <dbReference type="NCBI Taxonomy" id="1195481"/>
    <lineage>
        <taxon>Eukaryota</taxon>
        <taxon>Fungi</taxon>
        <taxon>Fungi incertae sedis</taxon>
        <taxon>Mucoromycota</taxon>
        <taxon>Mucoromycotina</taxon>
        <taxon>Mucoromycetes</taxon>
        <taxon>Mucorales</taxon>
        <taxon>Lichtheimiaceae</taxon>
        <taxon>Circinella</taxon>
    </lineage>
</organism>
<evidence type="ECO:0000256" key="6">
    <source>
        <dbReference type="SAM" id="Phobius"/>
    </source>
</evidence>
<protein>
    <recommendedName>
        <fullName evidence="7">TECPR1-like DysF domain-containing protein</fullName>
    </recommendedName>
</protein>
<evidence type="ECO:0000256" key="2">
    <source>
        <dbReference type="ARBA" id="ARBA00022692"/>
    </source>
</evidence>
<keyword evidence="9" id="KW-1185">Reference proteome</keyword>
<dbReference type="AlphaFoldDB" id="A0A8H7VHL6"/>
<feature type="transmembrane region" description="Helical" evidence="6">
    <location>
        <begin position="305"/>
        <end position="333"/>
    </location>
</feature>
<feature type="compositionally biased region" description="Basic residues" evidence="5">
    <location>
        <begin position="43"/>
        <end position="54"/>
    </location>
</feature>
<feature type="compositionally biased region" description="Polar residues" evidence="5">
    <location>
        <begin position="87"/>
        <end position="96"/>
    </location>
</feature>
<name>A0A8H7VHL6_9FUNG</name>
<dbReference type="Pfam" id="PF06398">
    <property type="entry name" value="Pex24p"/>
    <property type="match status" value="1"/>
</dbReference>
<dbReference type="PANTHER" id="PTHR28304">
    <property type="entry name" value="PEROXISOMAL MEMBRANE PROTEIN PEX29"/>
    <property type="match status" value="1"/>
</dbReference>
<feature type="transmembrane region" description="Helical" evidence="6">
    <location>
        <begin position="214"/>
        <end position="243"/>
    </location>
</feature>
<gene>
    <name evidence="8" type="ORF">INT45_013068</name>
</gene>
<dbReference type="InterPro" id="IPR010482">
    <property type="entry name" value="TECPR1-like_DysF"/>
</dbReference>
<feature type="domain" description="TECPR1-like DysF" evidence="7">
    <location>
        <begin position="196"/>
        <end position="479"/>
    </location>
</feature>
<accession>A0A8H7VHL6</accession>
<feature type="region of interest" description="Disordered" evidence="5">
    <location>
        <begin position="1"/>
        <end position="138"/>
    </location>
</feature>
<evidence type="ECO:0000259" key="7">
    <source>
        <dbReference type="Pfam" id="PF06398"/>
    </source>
</evidence>
<sequence>MVVQCRPPRRISPDSLSVTDSEAESLSKYNSPRGSLHQDDLFHHHHPQHHHHTNSIHSVSSVNNNNNRKRTPPAIETDSMGEIIRSPTFSTASTPIINDHINNNNNNNNSPNNLNNNNNNTTSSHRPSPTGSNSVKAYRKSLKQHVQNTIIQAVPVSSKIVSNSNNNNQNGLNVLNPQTTAKSFSRVVARSRAVYNITQWIYDIYSWKHTLSSVFCVTLWIALCLYPSLLLIIPPALVIGLYIHVGVKPTTTASQALVPRYDENSADYFSNLERTQQSMQFLIRIYDNIAYHLGHVWLTPGSYRILTMVAITTSLLFWALGRWIIMLMGLVILTNKTWVGSTAEICLQFFLEVIQTTMEVFQKLISFSFRNKKNKDSNNKRKNGSFTQPIEISIYENQRWWAGSGYTSQLLRSERAGWSNLTGSEPLPSKDEMPPPSSYEWGETEWELDITGPWTDEQLGLGWVYSDHRWQNPRGRPDRTPKTKPTEGGTNNNNGPENTRPLTRRRRWYRKAYPILSKSKKLV</sequence>
<keyword evidence="3 6" id="KW-1133">Transmembrane helix</keyword>
<dbReference type="GO" id="GO:0007031">
    <property type="term" value="P:peroxisome organization"/>
    <property type="evidence" value="ECO:0007669"/>
    <property type="project" value="TreeGrafter"/>
</dbReference>
<proteinExistence type="predicted"/>
<evidence type="ECO:0000256" key="4">
    <source>
        <dbReference type="ARBA" id="ARBA00023136"/>
    </source>
</evidence>
<feature type="region of interest" description="Disordered" evidence="5">
    <location>
        <begin position="470"/>
        <end position="506"/>
    </location>
</feature>
<feature type="compositionally biased region" description="Polar residues" evidence="5">
    <location>
        <begin position="121"/>
        <end position="135"/>
    </location>
</feature>
<evidence type="ECO:0000313" key="9">
    <source>
        <dbReference type="Proteomes" id="UP000646827"/>
    </source>
</evidence>
<dbReference type="Proteomes" id="UP000646827">
    <property type="component" value="Unassembled WGS sequence"/>
</dbReference>
<comment type="caution">
    <text evidence="8">The sequence shown here is derived from an EMBL/GenBank/DDBJ whole genome shotgun (WGS) entry which is preliminary data.</text>
</comment>
<dbReference type="PANTHER" id="PTHR28304:SF2">
    <property type="entry name" value="PEROXISOMAL MEMBRANE PROTEIN PEX29"/>
    <property type="match status" value="1"/>
</dbReference>
<reference evidence="8 9" key="1">
    <citation type="submission" date="2020-12" db="EMBL/GenBank/DDBJ databases">
        <title>Metabolic potential, ecology and presence of endohyphal bacteria is reflected in genomic diversity of Mucoromycotina.</title>
        <authorList>
            <person name="Muszewska A."/>
            <person name="Okrasinska A."/>
            <person name="Steczkiewicz K."/>
            <person name="Drgas O."/>
            <person name="Orlowska M."/>
            <person name="Perlinska-Lenart U."/>
            <person name="Aleksandrzak-Piekarczyk T."/>
            <person name="Szatraj K."/>
            <person name="Zielenkiewicz U."/>
            <person name="Pilsyk S."/>
            <person name="Malc E."/>
            <person name="Mieczkowski P."/>
            <person name="Kruszewska J.S."/>
            <person name="Biernat P."/>
            <person name="Pawlowska J."/>
        </authorList>
    </citation>
    <scope>NUCLEOTIDE SEQUENCE [LARGE SCALE GENOMIC DNA]</scope>
    <source>
        <strain evidence="8 9">CBS 142.35</strain>
    </source>
</reference>
<keyword evidence="4 6" id="KW-0472">Membrane</keyword>
<comment type="subcellular location">
    <subcellularLocation>
        <location evidence="1">Membrane</location>
        <topology evidence="1">Multi-pass membrane protein</topology>
    </subcellularLocation>
</comment>
<dbReference type="OrthoDB" id="74314at2759"/>
<feature type="compositionally biased region" description="Basic and acidic residues" evidence="5">
    <location>
        <begin position="470"/>
        <end position="485"/>
    </location>
</feature>
<evidence type="ECO:0000256" key="1">
    <source>
        <dbReference type="ARBA" id="ARBA00004141"/>
    </source>
</evidence>
<dbReference type="InterPro" id="IPR052816">
    <property type="entry name" value="Peroxisomal_Membrane_PEX28-32"/>
</dbReference>
<dbReference type="GO" id="GO:0005778">
    <property type="term" value="C:peroxisomal membrane"/>
    <property type="evidence" value="ECO:0007669"/>
    <property type="project" value="UniProtKB-ARBA"/>
</dbReference>
<evidence type="ECO:0000313" key="8">
    <source>
        <dbReference type="EMBL" id="KAG2219202.1"/>
    </source>
</evidence>
<keyword evidence="2 6" id="KW-0812">Transmembrane</keyword>
<evidence type="ECO:0000256" key="3">
    <source>
        <dbReference type="ARBA" id="ARBA00022989"/>
    </source>
</evidence>
<dbReference type="EMBL" id="JAEPRB010000190">
    <property type="protein sequence ID" value="KAG2219202.1"/>
    <property type="molecule type" value="Genomic_DNA"/>
</dbReference>
<feature type="compositionally biased region" description="Low complexity" evidence="5">
    <location>
        <begin position="55"/>
        <end position="66"/>
    </location>
</feature>
<feature type="compositionally biased region" description="Low complexity" evidence="5">
    <location>
        <begin position="102"/>
        <end position="120"/>
    </location>
</feature>